<evidence type="ECO:0000256" key="7">
    <source>
        <dbReference type="SAM" id="Phobius"/>
    </source>
</evidence>
<evidence type="ECO:0000256" key="2">
    <source>
        <dbReference type="ARBA" id="ARBA00022692"/>
    </source>
</evidence>
<feature type="domain" description="Rhodopsin" evidence="8">
    <location>
        <begin position="42"/>
        <end position="265"/>
    </location>
</feature>
<dbReference type="Proteomes" id="UP000475325">
    <property type="component" value="Unassembled WGS sequence"/>
</dbReference>
<proteinExistence type="inferred from homology"/>
<keyword evidence="2 7" id="KW-0812">Transmembrane</keyword>
<dbReference type="InterPro" id="IPR049326">
    <property type="entry name" value="Rhodopsin_dom_fungi"/>
</dbReference>
<dbReference type="AlphaFoldDB" id="A0A7C8N8X2"/>
<name>A0A7C8N8X2_ORBOL</name>
<feature type="transmembrane region" description="Helical" evidence="7">
    <location>
        <begin position="213"/>
        <end position="232"/>
    </location>
</feature>
<dbReference type="PANTHER" id="PTHR33048:SF64">
    <property type="entry name" value="INTEGRAL MEMBRANE PROTEIN"/>
    <property type="match status" value="1"/>
</dbReference>
<evidence type="ECO:0000259" key="8">
    <source>
        <dbReference type="Pfam" id="PF20684"/>
    </source>
</evidence>
<evidence type="ECO:0000256" key="3">
    <source>
        <dbReference type="ARBA" id="ARBA00022989"/>
    </source>
</evidence>
<evidence type="ECO:0000256" key="6">
    <source>
        <dbReference type="SAM" id="MobiDB-lite"/>
    </source>
</evidence>
<sequence>MALSTRYILVDKDAPAFWDPASASAFICILTVGILGAAAVTVRLYGKLKLTGNLAWDDMFMLLAGISSVSYTVMALLQVRYGLVVPMQERPYEVQLRYQTINYTARVFYLTGLMWFKASAIMSNGRLETKCLVMATFASCSAVGITSIIALALAFPQGAVEGVTLQIGILLQLMYGFIAITSTCFDIICFALPFLFLDNRYLNTVQRNHRRGWMYVTFATTFSSIMRAFTIAPATSIFSTESEALVIMGTLELNMGIISTSLPSWYMWMDISRKGKRKFRDYQPIRSLRRLFLPLANPLQRWVRRSYYNFITKNEDKMGMSKIMRQLQQIQDLPYYQMLFWNSEVNPIEKAMGIRAKLWNITSRFQRWLRITEADLSYRFGTFIRLNKSPSLSDGIELDSTEENGKREKSKIKGHSDLDIPVNEQFNEGQDMEPLLKEQRESFLTNRNYNILFTSDKTLTDMIRDEELEYIEGIQWQAINEEQVDFKMRQNLAPTQNRNLDGLLFDEGSTSGWANGKAGKQRGIRRRKWF</sequence>
<evidence type="ECO:0000256" key="4">
    <source>
        <dbReference type="ARBA" id="ARBA00023136"/>
    </source>
</evidence>
<comment type="caution">
    <text evidence="9">The sequence shown here is derived from an EMBL/GenBank/DDBJ whole genome shotgun (WGS) entry which is preliminary data.</text>
</comment>
<comment type="similarity">
    <text evidence="5">Belongs to the SAT4 family.</text>
</comment>
<feature type="transmembrane region" description="Helical" evidence="7">
    <location>
        <begin position="58"/>
        <end position="81"/>
    </location>
</feature>
<keyword evidence="3 7" id="KW-1133">Transmembrane helix</keyword>
<feature type="region of interest" description="Disordered" evidence="6">
    <location>
        <begin position="395"/>
        <end position="414"/>
    </location>
</feature>
<dbReference type="Pfam" id="PF20684">
    <property type="entry name" value="Fung_rhodopsin"/>
    <property type="match status" value="1"/>
</dbReference>
<feature type="transmembrane region" description="Helical" evidence="7">
    <location>
        <begin position="244"/>
        <end position="268"/>
    </location>
</feature>
<feature type="transmembrane region" description="Helical" evidence="7">
    <location>
        <begin position="23"/>
        <end position="46"/>
    </location>
</feature>
<protein>
    <recommendedName>
        <fullName evidence="8">Rhodopsin domain-containing protein</fullName>
    </recommendedName>
</protein>
<organism evidence="9 10">
    <name type="scientific">Orbilia oligospora</name>
    <name type="common">Nematode-trapping fungus</name>
    <name type="synonym">Arthrobotrys oligospora</name>
    <dbReference type="NCBI Taxonomy" id="2813651"/>
    <lineage>
        <taxon>Eukaryota</taxon>
        <taxon>Fungi</taxon>
        <taxon>Dikarya</taxon>
        <taxon>Ascomycota</taxon>
        <taxon>Pezizomycotina</taxon>
        <taxon>Orbiliomycetes</taxon>
        <taxon>Orbiliales</taxon>
        <taxon>Orbiliaceae</taxon>
        <taxon>Orbilia</taxon>
    </lineage>
</organism>
<dbReference type="InterPro" id="IPR052337">
    <property type="entry name" value="SAT4-like"/>
</dbReference>
<evidence type="ECO:0000313" key="10">
    <source>
        <dbReference type="Proteomes" id="UP000475325"/>
    </source>
</evidence>
<dbReference type="EMBL" id="WIQW01000064">
    <property type="protein sequence ID" value="KAF3089821.1"/>
    <property type="molecule type" value="Genomic_DNA"/>
</dbReference>
<evidence type="ECO:0000256" key="5">
    <source>
        <dbReference type="ARBA" id="ARBA00038359"/>
    </source>
</evidence>
<dbReference type="PANTHER" id="PTHR33048">
    <property type="entry name" value="PTH11-LIKE INTEGRAL MEMBRANE PROTEIN (AFU_ORTHOLOGUE AFUA_5G11245)"/>
    <property type="match status" value="1"/>
</dbReference>
<reference evidence="9 10" key="1">
    <citation type="submission" date="2019-06" db="EMBL/GenBank/DDBJ databases">
        <authorList>
            <person name="Palmer J.M."/>
        </authorList>
    </citation>
    <scope>NUCLEOTIDE SEQUENCE [LARGE SCALE GENOMIC DNA]</scope>
    <source>
        <strain evidence="9 10">TWF102</strain>
    </source>
</reference>
<dbReference type="GO" id="GO:0016020">
    <property type="term" value="C:membrane"/>
    <property type="evidence" value="ECO:0007669"/>
    <property type="project" value="UniProtKB-SubCell"/>
</dbReference>
<feature type="transmembrane region" description="Helical" evidence="7">
    <location>
        <begin position="167"/>
        <end position="192"/>
    </location>
</feature>
<gene>
    <name evidence="9" type="ORF">TWF102_009533</name>
</gene>
<evidence type="ECO:0000256" key="1">
    <source>
        <dbReference type="ARBA" id="ARBA00004141"/>
    </source>
</evidence>
<comment type="subcellular location">
    <subcellularLocation>
        <location evidence="1">Membrane</location>
        <topology evidence="1">Multi-pass membrane protein</topology>
    </subcellularLocation>
</comment>
<feature type="transmembrane region" description="Helical" evidence="7">
    <location>
        <begin position="132"/>
        <end position="155"/>
    </location>
</feature>
<accession>A0A7C8N8X2</accession>
<evidence type="ECO:0000313" key="9">
    <source>
        <dbReference type="EMBL" id="KAF3089821.1"/>
    </source>
</evidence>
<keyword evidence="4 7" id="KW-0472">Membrane</keyword>